<evidence type="ECO:0000259" key="2">
    <source>
        <dbReference type="PROSITE" id="PS51782"/>
    </source>
</evidence>
<dbReference type="InterPro" id="IPR036779">
    <property type="entry name" value="LysM_dom_sf"/>
</dbReference>
<evidence type="ECO:0000313" key="3">
    <source>
        <dbReference type="EMBL" id="QHI68669.1"/>
    </source>
</evidence>
<dbReference type="KEGG" id="taer:GT409_04140"/>
<dbReference type="EMBL" id="CP047593">
    <property type="protein sequence ID" value="QHI68669.1"/>
    <property type="molecule type" value="Genomic_DNA"/>
</dbReference>
<dbReference type="SMART" id="SM00257">
    <property type="entry name" value="LysM"/>
    <property type="match status" value="1"/>
</dbReference>
<dbReference type="Pfam" id="PF01476">
    <property type="entry name" value="LysM"/>
    <property type="match status" value="1"/>
</dbReference>
<dbReference type="CDD" id="cd00118">
    <property type="entry name" value="LysM"/>
    <property type="match status" value="1"/>
</dbReference>
<accession>A0A6P1M1G9</accession>
<dbReference type="RefSeq" id="WP_160627215.1">
    <property type="nucleotide sequence ID" value="NZ_CP047593.1"/>
</dbReference>
<evidence type="ECO:0000313" key="4">
    <source>
        <dbReference type="Proteomes" id="UP000464954"/>
    </source>
</evidence>
<gene>
    <name evidence="3" type="ORF">GT409_04140</name>
</gene>
<feature type="transmembrane region" description="Helical" evidence="1">
    <location>
        <begin position="6"/>
        <end position="27"/>
    </location>
</feature>
<reference evidence="3 4" key="1">
    <citation type="submission" date="2020-01" db="EMBL/GenBank/DDBJ databases">
        <title>Ponticoccus aerotolerans gen. nov., sp. nov., an anaerobic bacterium and proposal of Ponticoccusceae fam. nov., Ponticoccusles ord. nov. and Ponticoccuse classis nov. in the phylum Kiritimatiellaeota.</title>
        <authorList>
            <person name="Zhou L.Y."/>
            <person name="Du Z.J."/>
        </authorList>
    </citation>
    <scope>NUCLEOTIDE SEQUENCE [LARGE SCALE GENOMIC DNA]</scope>
    <source>
        <strain evidence="3 4">S-5007</strain>
    </source>
</reference>
<dbReference type="Proteomes" id="UP000464954">
    <property type="component" value="Chromosome"/>
</dbReference>
<evidence type="ECO:0000256" key="1">
    <source>
        <dbReference type="SAM" id="Phobius"/>
    </source>
</evidence>
<name>A0A6P1M1G9_9BACT</name>
<organism evidence="3 4">
    <name type="scientific">Tichowtungia aerotolerans</name>
    <dbReference type="NCBI Taxonomy" id="2697043"/>
    <lineage>
        <taxon>Bacteria</taxon>
        <taxon>Pseudomonadati</taxon>
        <taxon>Kiritimatiellota</taxon>
        <taxon>Tichowtungiia</taxon>
        <taxon>Tichowtungiales</taxon>
        <taxon>Tichowtungiaceae</taxon>
        <taxon>Tichowtungia</taxon>
    </lineage>
</organism>
<keyword evidence="4" id="KW-1185">Reference proteome</keyword>
<sequence length="116" mass="13087">MKTKNIAWVLLSILALAVVCGITLSALKKRKVNKEFERQVIQSFENDIELQRQLAMQSITNNTECSYYTHAVFPEETICDIANMYGVSQKEIMSINKITDGAHLKPGTVLMIPIKN</sequence>
<feature type="domain" description="LysM" evidence="2">
    <location>
        <begin position="68"/>
        <end position="112"/>
    </location>
</feature>
<proteinExistence type="predicted"/>
<keyword evidence="1" id="KW-0812">Transmembrane</keyword>
<keyword evidence="1" id="KW-1133">Transmembrane helix</keyword>
<dbReference type="Gene3D" id="3.10.350.10">
    <property type="entry name" value="LysM domain"/>
    <property type="match status" value="1"/>
</dbReference>
<protein>
    <submittedName>
        <fullName evidence="3">LysM peptidoglycan-binding domain-containing protein</fullName>
    </submittedName>
</protein>
<dbReference type="SUPFAM" id="SSF54106">
    <property type="entry name" value="LysM domain"/>
    <property type="match status" value="1"/>
</dbReference>
<dbReference type="InterPro" id="IPR018392">
    <property type="entry name" value="LysM"/>
</dbReference>
<dbReference type="PROSITE" id="PS51782">
    <property type="entry name" value="LYSM"/>
    <property type="match status" value="1"/>
</dbReference>
<dbReference type="AlphaFoldDB" id="A0A6P1M1G9"/>
<keyword evidence="1" id="KW-0472">Membrane</keyword>